<feature type="domain" description="Reverse transcriptase" evidence="1">
    <location>
        <begin position="51"/>
        <end position="334"/>
    </location>
</feature>
<dbReference type="EMBL" id="CP140152">
    <property type="protein sequence ID" value="WQH05335.1"/>
    <property type="molecule type" value="Genomic_DNA"/>
</dbReference>
<accession>A0ABZ0XZY2</accession>
<dbReference type="CDD" id="cd01646">
    <property type="entry name" value="RT_Bac_retron_I"/>
    <property type="match status" value="1"/>
</dbReference>
<keyword evidence="2" id="KW-0808">Transferase</keyword>
<keyword evidence="2" id="KW-0548">Nucleotidyltransferase</keyword>
<dbReference type="Pfam" id="PF00078">
    <property type="entry name" value="RVT_1"/>
    <property type="match status" value="1"/>
</dbReference>
<sequence>MSKVKRIKFRRSDFNRAILTDTLPYEVPLLFSNEGYYERVSEGTEGRVSTASLIEFFSEENTTIAYTYRIKKDAFSSRTLSVMHPAIQKKAASFYKQYSHLLIGLCSRSSFSLRRPFRVASHYYEKNKASRYIINDENVEISHDAEHAQQKTSSSFFTYKDYNLIHKFYESTEFHGLERRFKFLRTLDISKCFPHIYTHSISWAVRSKEFAKDNKGAKNTFDAQFDELMRLSNHDETNGILVGPETSRIFAEIILQRIDTEIQERLRLDIDNLEFGADYCIRRYVDDYFVFSNSDTILDKIERITIEELEKYKLYLNEAKSTTVSRPFLTGQTSAKLEIASIVEEFFSQHIHSRKEAREIEAALETTEEGHVETDEKSGERLTPTAAAPKVFPIRYVGNPNNLTSTYIRRIKNVIQKNSTSFDYVSNYFFSVIRKRTLELLERIDSTSASDKENERLSRFIGILLEIVFFVLSMSPRVRATYQVCQICLALKKFSDTLKDEVKDSILGNLATQLRTTILTFTRIGEDDNIEMLNLLTLLHSLGSRYSLTQEELCNFFGISINFKTKCLVTHKDFRYFQIVSLLHYIDESARFHELKDALHKHVIGLFESIRTQKSLVTAADMTMLLFDFLRCPYVEKAVKVQVAKKVLKLVSDDNVNARSEKFLEAVDEGDWFFGWSSTDLLGAVLWKKELRTAY</sequence>
<name>A0ABZ0XZY2_9BURK</name>
<dbReference type="GO" id="GO:0003964">
    <property type="term" value="F:RNA-directed DNA polymerase activity"/>
    <property type="evidence" value="ECO:0007669"/>
    <property type="project" value="UniProtKB-KW"/>
</dbReference>
<keyword evidence="3" id="KW-1185">Reference proteome</keyword>
<dbReference type="GeneID" id="43166923"/>
<dbReference type="RefSeq" id="WP_084670206.1">
    <property type="nucleotide sequence ID" value="NZ_CP140152.1"/>
</dbReference>
<protein>
    <submittedName>
        <fullName evidence="2">Antiviral reverse transcriptase Drt3b</fullName>
    </submittedName>
</protein>
<evidence type="ECO:0000259" key="1">
    <source>
        <dbReference type="PROSITE" id="PS50878"/>
    </source>
</evidence>
<proteinExistence type="predicted"/>
<evidence type="ECO:0000313" key="2">
    <source>
        <dbReference type="EMBL" id="WQH05335.1"/>
    </source>
</evidence>
<reference evidence="2 3" key="1">
    <citation type="submission" date="2023-11" db="EMBL/GenBank/DDBJ databases">
        <title>MicrobeMod: A computational toolkit for identifying prokaryotic methylation and restriction-modification with nanopore sequencing.</title>
        <authorList>
            <person name="Crits-Christoph A."/>
            <person name="Kang S.C."/>
            <person name="Lee H."/>
            <person name="Ostrov N."/>
        </authorList>
    </citation>
    <scope>NUCLEOTIDE SEQUENCE [LARGE SCALE GENOMIC DNA]</scope>
    <source>
        <strain evidence="2 3">ATCC 25935</strain>
    </source>
</reference>
<organism evidence="2 3">
    <name type="scientific">Duganella zoogloeoides</name>
    <dbReference type="NCBI Taxonomy" id="75659"/>
    <lineage>
        <taxon>Bacteria</taxon>
        <taxon>Pseudomonadati</taxon>
        <taxon>Pseudomonadota</taxon>
        <taxon>Betaproteobacteria</taxon>
        <taxon>Burkholderiales</taxon>
        <taxon>Oxalobacteraceae</taxon>
        <taxon>Telluria group</taxon>
        <taxon>Duganella</taxon>
    </lineage>
</organism>
<dbReference type="InterPro" id="IPR000477">
    <property type="entry name" value="RT_dom"/>
</dbReference>
<dbReference type="PROSITE" id="PS50878">
    <property type="entry name" value="RT_POL"/>
    <property type="match status" value="1"/>
</dbReference>
<keyword evidence="2" id="KW-0695">RNA-directed DNA polymerase</keyword>
<dbReference type="Proteomes" id="UP001326110">
    <property type="component" value="Chromosome"/>
</dbReference>
<dbReference type="NCBIfam" id="NF041748">
    <property type="entry name" value="Drt3b"/>
    <property type="match status" value="1"/>
</dbReference>
<evidence type="ECO:0000313" key="3">
    <source>
        <dbReference type="Proteomes" id="UP001326110"/>
    </source>
</evidence>
<gene>
    <name evidence="2" type="primary">drt3b</name>
    <name evidence="2" type="ORF">SR858_03095</name>
</gene>